<keyword evidence="6 8" id="KW-1133">Transmembrane helix</keyword>
<keyword evidence="4 8" id="KW-0812">Transmembrane</keyword>
<comment type="similarity">
    <text evidence="2">Belongs to the MreD family.</text>
</comment>
<evidence type="ECO:0000313" key="10">
    <source>
        <dbReference type="Proteomes" id="UP000229740"/>
    </source>
</evidence>
<evidence type="ECO:0000256" key="2">
    <source>
        <dbReference type="ARBA" id="ARBA00007776"/>
    </source>
</evidence>
<feature type="transmembrane region" description="Helical" evidence="8">
    <location>
        <begin position="6"/>
        <end position="26"/>
    </location>
</feature>
<feature type="transmembrane region" description="Helical" evidence="8">
    <location>
        <begin position="33"/>
        <end position="57"/>
    </location>
</feature>
<dbReference type="AlphaFoldDB" id="A0A2G6E6Z3"/>
<evidence type="ECO:0000313" key="9">
    <source>
        <dbReference type="EMBL" id="PID57859.1"/>
    </source>
</evidence>
<dbReference type="Gene3D" id="1.10.1760.20">
    <property type="match status" value="1"/>
</dbReference>
<evidence type="ECO:0000256" key="6">
    <source>
        <dbReference type="ARBA" id="ARBA00022989"/>
    </source>
</evidence>
<organism evidence="9 10">
    <name type="scientific">candidate division KSB3 bacterium</name>
    <dbReference type="NCBI Taxonomy" id="2044937"/>
    <lineage>
        <taxon>Bacteria</taxon>
        <taxon>candidate division KSB3</taxon>
    </lineage>
</organism>
<dbReference type="GO" id="GO:0005886">
    <property type="term" value="C:plasma membrane"/>
    <property type="evidence" value="ECO:0007669"/>
    <property type="project" value="UniProtKB-SubCell"/>
</dbReference>
<dbReference type="Pfam" id="PF04093">
    <property type="entry name" value="MreD"/>
    <property type="match status" value="1"/>
</dbReference>
<keyword evidence="3" id="KW-1003">Cell membrane</keyword>
<dbReference type="NCBIfam" id="TIGR03426">
    <property type="entry name" value="shape_MreD"/>
    <property type="match status" value="1"/>
</dbReference>
<sequence length="160" mass="17711">MYFAFSLIVFLGAMIAQTTLLNFFTIHGVKPDLVLIIVVYLGLIEGPNPGCLSGFSFGLFEDVYSGISLSGVNALSKTISGFLGGLLGKHLYTQSFVVPVICVGLGTVLDVLLCVGLYQDFTPEWKRILVYESIYNMLCCPLIVMIFRFGERHLRRRTSL</sequence>
<keyword evidence="7 8" id="KW-0472">Membrane</keyword>
<proteinExistence type="inferred from homology"/>
<comment type="caution">
    <text evidence="9">The sequence shown here is derived from an EMBL/GenBank/DDBJ whole genome shotgun (WGS) entry which is preliminary data.</text>
</comment>
<evidence type="ECO:0000256" key="4">
    <source>
        <dbReference type="ARBA" id="ARBA00022692"/>
    </source>
</evidence>
<reference evidence="9 10" key="1">
    <citation type="submission" date="2017-10" db="EMBL/GenBank/DDBJ databases">
        <title>Novel microbial diversity and functional potential in the marine mammal oral microbiome.</title>
        <authorList>
            <person name="Dudek N.K."/>
            <person name="Sun C.L."/>
            <person name="Burstein D."/>
            <person name="Kantor R.S."/>
            <person name="Aliaga Goltsman D.S."/>
            <person name="Bik E.M."/>
            <person name="Thomas B.C."/>
            <person name="Banfield J.F."/>
            <person name="Relman D.A."/>
        </authorList>
    </citation>
    <scope>NUCLEOTIDE SEQUENCE [LARGE SCALE GENOMIC DNA]</scope>
    <source>
        <strain evidence="9">DOLZORAL124_49_17</strain>
    </source>
</reference>
<feature type="transmembrane region" description="Helical" evidence="8">
    <location>
        <begin position="130"/>
        <end position="150"/>
    </location>
</feature>
<evidence type="ECO:0000256" key="1">
    <source>
        <dbReference type="ARBA" id="ARBA00004651"/>
    </source>
</evidence>
<keyword evidence="5" id="KW-0133">Cell shape</keyword>
<name>A0A2G6E6Z3_9BACT</name>
<evidence type="ECO:0000256" key="5">
    <source>
        <dbReference type="ARBA" id="ARBA00022960"/>
    </source>
</evidence>
<protein>
    <submittedName>
        <fullName evidence="9">Rod shape-determining protein MreD</fullName>
    </submittedName>
</protein>
<feature type="transmembrane region" description="Helical" evidence="8">
    <location>
        <begin position="96"/>
        <end position="118"/>
    </location>
</feature>
<dbReference type="GO" id="GO:0008360">
    <property type="term" value="P:regulation of cell shape"/>
    <property type="evidence" value="ECO:0007669"/>
    <property type="project" value="UniProtKB-KW"/>
</dbReference>
<accession>A0A2G6E6Z3</accession>
<comment type="subcellular location">
    <subcellularLocation>
        <location evidence="1">Cell membrane</location>
        <topology evidence="1">Multi-pass membrane protein</topology>
    </subcellularLocation>
</comment>
<dbReference type="InterPro" id="IPR007227">
    <property type="entry name" value="Cell_shape_determining_MreD"/>
</dbReference>
<dbReference type="Proteomes" id="UP000229740">
    <property type="component" value="Unassembled WGS sequence"/>
</dbReference>
<evidence type="ECO:0000256" key="7">
    <source>
        <dbReference type="ARBA" id="ARBA00023136"/>
    </source>
</evidence>
<evidence type="ECO:0000256" key="8">
    <source>
        <dbReference type="SAM" id="Phobius"/>
    </source>
</evidence>
<feature type="transmembrane region" description="Helical" evidence="8">
    <location>
        <begin position="63"/>
        <end position="84"/>
    </location>
</feature>
<evidence type="ECO:0000256" key="3">
    <source>
        <dbReference type="ARBA" id="ARBA00022475"/>
    </source>
</evidence>
<dbReference type="EMBL" id="PDPS01000025">
    <property type="protein sequence ID" value="PID57859.1"/>
    <property type="molecule type" value="Genomic_DNA"/>
</dbReference>
<gene>
    <name evidence="9" type="primary">mreD</name>
    <name evidence="9" type="ORF">CSB45_06470</name>
</gene>